<gene>
    <name evidence="2" type="ORF">DM48_7308</name>
</gene>
<name>A0AAW3EVM4_BURGA</name>
<evidence type="ECO:0000313" key="3">
    <source>
        <dbReference type="Proteomes" id="UP000029590"/>
    </source>
</evidence>
<dbReference type="RefSeq" id="WP_127841039.1">
    <property type="nucleotide sequence ID" value="NZ_CADEVY010000015.1"/>
</dbReference>
<proteinExistence type="predicted"/>
<organism evidence="2 3">
    <name type="scientific">Burkholderia gladioli</name>
    <name type="common">Pseudomonas marginata</name>
    <name type="synonym">Phytomonas marginata</name>
    <dbReference type="NCBI Taxonomy" id="28095"/>
    <lineage>
        <taxon>Bacteria</taxon>
        <taxon>Pseudomonadati</taxon>
        <taxon>Pseudomonadota</taxon>
        <taxon>Betaproteobacteria</taxon>
        <taxon>Burkholderiales</taxon>
        <taxon>Burkholderiaceae</taxon>
        <taxon>Burkholderia</taxon>
    </lineage>
</organism>
<accession>A0AAW3EVM4</accession>
<comment type="caution">
    <text evidence="2">The sequence shown here is derived from an EMBL/GenBank/DDBJ whole genome shotgun (WGS) entry which is preliminary data.</text>
</comment>
<feature type="signal peptide" evidence="1">
    <location>
        <begin position="1"/>
        <end position="21"/>
    </location>
</feature>
<evidence type="ECO:0000256" key="1">
    <source>
        <dbReference type="SAM" id="SignalP"/>
    </source>
</evidence>
<feature type="chain" id="PRO_5043901583" evidence="1">
    <location>
        <begin position="22"/>
        <end position="134"/>
    </location>
</feature>
<keyword evidence="1" id="KW-0732">Signal</keyword>
<dbReference type="AlphaFoldDB" id="A0AAW3EVM4"/>
<protein>
    <submittedName>
        <fullName evidence="2">Uncharacterized protein</fullName>
    </submittedName>
</protein>
<sequence length="134" mass="14528">MRYTTACVLSLLAALPAVSLAQQVPANIAALRAQVVQDTANLRTVARQITDTQNASSEQQYVTARLKLDQDIIQLKTAAQPILEPKQSELRQTWAQAEAAALAGDAAQAASLRAQYRQQKSNFQAYKASLVGNF</sequence>
<dbReference type="EMBL" id="JPGG01000017">
    <property type="protein sequence ID" value="KGC11257.1"/>
    <property type="molecule type" value="Genomic_DNA"/>
</dbReference>
<evidence type="ECO:0000313" key="2">
    <source>
        <dbReference type="EMBL" id="KGC11257.1"/>
    </source>
</evidence>
<reference evidence="2 3" key="1">
    <citation type="submission" date="2014-04" db="EMBL/GenBank/DDBJ databases">
        <authorList>
            <person name="Bishop-Lilly K.A."/>
            <person name="Broomall S.M."/>
            <person name="Chain P.S."/>
            <person name="Chertkov O."/>
            <person name="Coyne S.R."/>
            <person name="Daligault H.E."/>
            <person name="Davenport K.W."/>
            <person name="Erkkila T."/>
            <person name="Frey K.G."/>
            <person name="Gibbons H.S."/>
            <person name="Gu W."/>
            <person name="Jaissle J."/>
            <person name="Johnson S.L."/>
            <person name="Koroleva G.I."/>
            <person name="Ladner J.T."/>
            <person name="Lo C.-C."/>
            <person name="Minogue T.D."/>
            <person name="Munk C."/>
            <person name="Palacios G.F."/>
            <person name="Redden C.L."/>
            <person name="Rosenzweig C.N."/>
            <person name="Scholz M.B."/>
            <person name="Teshima H."/>
            <person name="Xu Y."/>
        </authorList>
    </citation>
    <scope>NUCLEOTIDE SEQUENCE [LARGE SCALE GENOMIC DNA]</scope>
    <source>
        <strain evidence="3">gladioli</strain>
    </source>
</reference>
<dbReference type="KEGG" id="bgo:BM43_28"/>
<dbReference type="Proteomes" id="UP000029590">
    <property type="component" value="Unassembled WGS sequence"/>
</dbReference>